<sequence length="88" mass="9679">MNRELSPRLILLPVKTNSSTPLTSRQRLHQQQSPPQSEKGGVASEEARANESDNEDSGEIANESKEESSSGKEIDAIIETPSTDEMRQ</sequence>
<dbReference type="EMBL" id="JACEIK010008377">
    <property type="protein sequence ID" value="MCE3051323.1"/>
    <property type="molecule type" value="Genomic_DNA"/>
</dbReference>
<organism evidence="2 3">
    <name type="scientific">Datura stramonium</name>
    <name type="common">Jimsonweed</name>
    <name type="synonym">Common thornapple</name>
    <dbReference type="NCBI Taxonomy" id="4076"/>
    <lineage>
        <taxon>Eukaryota</taxon>
        <taxon>Viridiplantae</taxon>
        <taxon>Streptophyta</taxon>
        <taxon>Embryophyta</taxon>
        <taxon>Tracheophyta</taxon>
        <taxon>Spermatophyta</taxon>
        <taxon>Magnoliopsida</taxon>
        <taxon>eudicotyledons</taxon>
        <taxon>Gunneridae</taxon>
        <taxon>Pentapetalae</taxon>
        <taxon>asterids</taxon>
        <taxon>lamiids</taxon>
        <taxon>Solanales</taxon>
        <taxon>Solanaceae</taxon>
        <taxon>Solanoideae</taxon>
        <taxon>Datureae</taxon>
        <taxon>Datura</taxon>
    </lineage>
</organism>
<protein>
    <submittedName>
        <fullName evidence="2">Uncharacterized protein</fullName>
    </submittedName>
</protein>
<name>A0ABS8WKG9_DATST</name>
<dbReference type="Proteomes" id="UP000823775">
    <property type="component" value="Unassembled WGS sequence"/>
</dbReference>
<proteinExistence type="predicted"/>
<evidence type="ECO:0000313" key="3">
    <source>
        <dbReference type="Proteomes" id="UP000823775"/>
    </source>
</evidence>
<feature type="region of interest" description="Disordered" evidence="1">
    <location>
        <begin position="1"/>
        <end position="88"/>
    </location>
</feature>
<reference evidence="2 3" key="1">
    <citation type="journal article" date="2021" name="BMC Genomics">
        <title>Datura genome reveals duplications of psychoactive alkaloid biosynthetic genes and high mutation rate following tissue culture.</title>
        <authorList>
            <person name="Rajewski A."/>
            <person name="Carter-House D."/>
            <person name="Stajich J."/>
            <person name="Litt A."/>
        </authorList>
    </citation>
    <scope>NUCLEOTIDE SEQUENCE [LARGE SCALE GENOMIC DNA]</scope>
    <source>
        <strain evidence="2">AR-01</strain>
    </source>
</reference>
<evidence type="ECO:0000313" key="2">
    <source>
        <dbReference type="EMBL" id="MCE3051323.1"/>
    </source>
</evidence>
<comment type="caution">
    <text evidence="2">The sequence shown here is derived from an EMBL/GenBank/DDBJ whole genome shotgun (WGS) entry which is preliminary data.</text>
</comment>
<gene>
    <name evidence="2" type="ORF">HAX54_049445</name>
</gene>
<evidence type="ECO:0000256" key="1">
    <source>
        <dbReference type="SAM" id="MobiDB-lite"/>
    </source>
</evidence>
<keyword evidence="3" id="KW-1185">Reference proteome</keyword>
<feature type="compositionally biased region" description="Polar residues" evidence="1">
    <location>
        <begin position="15"/>
        <end position="36"/>
    </location>
</feature>
<accession>A0ABS8WKG9</accession>
<feature type="compositionally biased region" description="Basic and acidic residues" evidence="1">
    <location>
        <begin position="62"/>
        <end position="75"/>
    </location>
</feature>